<feature type="compositionally biased region" description="Polar residues" evidence="20">
    <location>
        <begin position="30"/>
        <end position="51"/>
    </location>
</feature>
<evidence type="ECO:0000313" key="22">
    <source>
        <dbReference type="EMBL" id="PAV22257.1"/>
    </source>
</evidence>
<dbReference type="PANTHER" id="PTHR48050:SF25">
    <property type="entry name" value="STEROL 3-BETA-GLUCOSYLTRANSFERASE"/>
    <property type="match status" value="1"/>
</dbReference>
<feature type="region of interest" description="Disordered" evidence="20">
    <location>
        <begin position="65"/>
        <end position="189"/>
    </location>
</feature>
<dbReference type="SMART" id="SM00233">
    <property type="entry name" value="PH"/>
    <property type="match status" value="1"/>
</dbReference>
<feature type="compositionally biased region" description="Pro residues" evidence="20">
    <location>
        <begin position="178"/>
        <end position="187"/>
    </location>
</feature>
<name>A0A286URR5_9AGAM</name>
<comment type="catalytic activity">
    <reaction evidence="19">
        <text>a sterol + UDP-alpha-D-glucose = a sterol 3-beta-D-glucoside + UDP + H(+)</text>
        <dbReference type="Rhea" id="RHEA:22724"/>
        <dbReference type="ChEBI" id="CHEBI:15378"/>
        <dbReference type="ChEBI" id="CHEBI:15889"/>
        <dbReference type="ChEBI" id="CHEBI:37424"/>
        <dbReference type="ChEBI" id="CHEBI:58223"/>
        <dbReference type="ChEBI" id="CHEBI:58885"/>
        <dbReference type="EC" id="2.4.1.173"/>
    </reaction>
    <physiologicalReaction direction="left-to-right" evidence="19">
        <dbReference type="Rhea" id="RHEA:22725"/>
    </physiologicalReaction>
</comment>
<evidence type="ECO:0000256" key="5">
    <source>
        <dbReference type="ARBA" id="ARBA00017894"/>
    </source>
</evidence>
<dbReference type="STRING" id="2282107.A0A286URR5"/>
<dbReference type="EC" id="2.4.1.173" evidence="4"/>
<feature type="compositionally biased region" description="Polar residues" evidence="20">
    <location>
        <begin position="73"/>
        <end position="82"/>
    </location>
</feature>
<keyword evidence="7" id="KW-0444">Lipid biosynthesis</keyword>
<feature type="compositionally biased region" description="Basic and acidic residues" evidence="20">
    <location>
        <begin position="1492"/>
        <end position="1504"/>
    </location>
</feature>
<keyword evidence="16" id="KW-0753">Steroid metabolism</keyword>
<evidence type="ECO:0000256" key="20">
    <source>
        <dbReference type="SAM" id="MobiDB-lite"/>
    </source>
</evidence>
<feature type="compositionally biased region" description="Polar residues" evidence="20">
    <location>
        <begin position="9"/>
        <end position="21"/>
    </location>
</feature>
<evidence type="ECO:0000256" key="12">
    <source>
        <dbReference type="ARBA" id="ARBA00023011"/>
    </source>
</evidence>
<dbReference type="Pfam" id="PF00169">
    <property type="entry name" value="PH"/>
    <property type="match status" value="1"/>
</dbReference>
<keyword evidence="23" id="KW-1185">Reference proteome</keyword>
<dbReference type="InterPro" id="IPR004276">
    <property type="entry name" value="GlycoTrans_28_N"/>
</dbReference>
<dbReference type="InterPro" id="IPR048065">
    <property type="entry name" value="ATG26_PH_GRAM2"/>
</dbReference>
<evidence type="ECO:0000256" key="3">
    <source>
        <dbReference type="ARBA" id="ARBA00006962"/>
    </source>
</evidence>
<organism evidence="22 23">
    <name type="scientific">Pyrrhoderma noxium</name>
    <dbReference type="NCBI Taxonomy" id="2282107"/>
    <lineage>
        <taxon>Eukaryota</taxon>
        <taxon>Fungi</taxon>
        <taxon>Dikarya</taxon>
        <taxon>Basidiomycota</taxon>
        <taxon>Agaricomycotina</taxon>
        <taxon>Agaricomycetes</taxon>
        <taxon>Hymenochaetales</taxon>
        <taxon>Hymenochaetaceae</taxon>
        <taxon>Pyrrhoderma</taxon>
    </lineage>
</organism>
<feature type="compositionally biased region" description="Basic and acidic residues" evidence="20">
    <location>
        <begin position="1440"/>
        <end position="1452"/>
    </location>
</feature>
<dbReference type="GO" id="GO:0016906">
    <property type="term" value="F:sterol 3-beta-glucosyltransferase activity"/>
    <property type="evidence" value="ECO:0007669"/>
    <property type="project" value="UniProtKB-EC"/>
</dbReference>
<protein>
    <recommendedName>
        <fullName evidence="5">Sterol 3-beta-glucosyltransferase</fullName>
        <ecNumber evidence="4">2.4.1.173</ecNumber>
    </recommendedName>
    <alternativeName>
        <fullName evidence="17">Autophagy-related protein 26</fullName>
    </alternativeName>
</protein>
<keyword evidence="15" id="KW-1207">Sterol metabolism</keyword>
<dbReference type="Gene3D" id="3.40.50.2000">
    <property type="entry name" value="Glycogen Phosphorylase B"/>
    <property type="match status" value="2"/>
</dbReference>
<dbReference type="Pfam" id="PF03033">
    <property type="entry name" value="Glyco_transf_28"/>
    <property type="match status" value="1"/>
</dbReference>
<dbReference type="PANTHER" id="PTHR48050">
    <property type="entry name" value="STEROL 3-BETA-GLUCOSYLTRANSFERASE"/>
    <property type="match status" value="1"/>
</dbReference>
<evidence type="ECO:0000256" key="6">
    <source>
        <dbReference type="ARBA" id="ARBA00022490"/>
    </source>
</evidence>
<comment type="catalytic activity">
    <reaction evidence="18">
        <text>ergosterol + UDP-alpha-D-glucose = ergosteryl 3-beta-D-glucoside + UDP + H(+)</text>
        <dbReference type="Rhea" id="RHEA:61836"/>
        <dbReference type="ChEBI" id="CHEBI:15378"/>
        <dbReference type="ChEBI" id="CHEBI:16933"/>
        <dbReference type="ChEBI" id="CHEBI:52973"/>
        <dbReference type="ChEBI" id="CHEBI:58223"/>
        <dbReference type="ChEBI" id="CHEBI:58885"/>
    </reaction>
    <physiologicalReaction direction="left-to-right" evidence="18">
        <dbReference type="Rhea" id="RHEA:61837"/>
    </physiologicalReaction>
</comment>
<evidence type="ECO:0000256" key="2">
    <source>
        <dbReference type="ARBA" id="ARBA00004496"/>
    </source>
</evidence>
<dbReference type="Pfam" id="PF02893">
    <property type="entry name" value="GRAM"/>
    <property type="match status" value="2"/>
</dbReference>
<dbReference type="SUPFAM" id="SSF50729">
    <property type="entry name" value="PH domain-like"/>
    <property type="match status" value="1"/>
</dbReference>
<keyword evidence="13" id="KW-0443">Lipid metabolism</keyword>
<keyword evidence="6" id="KW-0963">Cytoplasm</keyword>
<feature type="region of interest" description="Disordered" evidence="20">
    <location>
        <begin position="643"/>
        <end position="742"/>
    </location>
</feature>
<evidence type="ECO:0000256" key="11">
    <source>
        <dbReference type="ARBA" id="ARBA00022955"/>
    </source>
</evidence>
<dbReference type="Proteomes" id="UP000217199">
    <property type="component" value="Unassembled WGS sequence"/>
</dbReference>
<dbReference type="OrthoDB" id="10261837at2759"/>
<feature type="region of interest" description="Disordered" evidence="20">
    <location>
        <begin position="1439"/>
        <end position="1520"/>
    </location>
</feature>
<evidence type="ECO:0000256" key="16">
    <source>
        <dbReference type="ARBA" id="ARBA00023221"/>
    </source>
</evidence>
<evidence type="ECO:0000256" key="7">
    <source>
        <dbReference type="ARBA" id="ARBA00022516"/>
    </source>
</evidence>
<evidence type="ECO:0000256" key="17">
    <source>
        <dbReference type="ARBA" id="ARBA00029843"/>
    </source>
</evidence>
<keyword evidence="14" id="KW-0472">Membrane</keyword>
<dbReference type="PROSITE" id="PS50003">
    <property type="entry name" value="PH_DOMAIN"/>
    <property type="match status" value="1"/>
</dbReference>
<dbReference type="InterPro" id="IPR001849">
    <property type="entry name" value="PH_domain"/>
</dbReference>
<evidence type="ECO:0000256" key="18">
    <source>
        <dbReference type="ARBA" id="ARBA00047886"/>
    </source>
</evidence>
<accession>A0A286URR5</accession>
<dbReference type="GO" id="GO:0005737">
    <property type="term" value="C:cytoplasm"/>
    <property type="evidence" value="ECO:0007669"/>
    <property type="project" value="UniProtKB-SubCell"/>
</dbReference>
<dbReference type="FunFam" id="2.30.29.30:FF:000391">
    <property type="entry name" value="Sterol 3-beta-glucosyltransferase"/>
    <property type="match status" value="1"/>
</dbReference>
<dbReference type="CDD" id="cd13216">
    <property type="entry name" value="PH-GRAM2_AGT26"/>
    <property type="match status" value="1"/>
</dbReference>
<comment type="caution">
    <text evidence="22">The sequence shown here is derived from an EMBL/GenBank/DDBJ whole genome shotgun (WGS) entry which is preliminary data.</text>
</comment>
<feature type="region of interest" description="Disordered" evidence="20">
    <location>
        <begin position="265"/>
        <end position="334"/>
    </location>
</feature>
<keyword evidence="11" id="KW-0752">Steroid biosynthesis</keyword>
<feature type="compositionally biased region" description="Pro residues" evidence="20">
    <location>
        <begin position="731"/>
        <end position="741"/>
    </location>
</feature>
<dbReference type="FunFam" id="3.40.50.2000:FF:000029">
    <property type="entry name" value="Sterol 3-beta-glucosyltransferase"/>
    <property type="match status" value="1"/>
</dbReference>
<dbReference type="FunFam" id="2.30.29.30:FF:000303">
    <property type="entry name" value="Sterol 3-beta-glucosyltransferase"/>
    <property type="match status" value="1"/>
</dbReference>
<evidence type="ECO:0000256" key="1">
    <source>
        <dbReference type="ARBA" id="ARBA00004170"/>
    </source>
</evidence>
<evidence type="ECO:0000256" key="15">
    <source>
        <dbReference type="ARBA" id="ARBA00023166"/>
    </source>
</evidence>
<feature type="compositionally biased region" description="Acidic residues" evidence="20">
    <location>
        <begin position="287"/>
        <end position="302"/>
    </location>
</feature>
<evidence type="ECO:0000256" key="19">
    <source>
        <dbReference type="ARBA" id="ARBA00049453"/>
    </source>
</evidence>
<dbReference type="CDD" id="cd13215">
    <property type="entry name" value="PH-GRAM1_AGT26"/>
    <property type="match status" value="1"/>
</dbReference>
<dbReference type="InterPro" id="IPR010610">
    <property type="entry name" value="EryCIII-like_C"/>
</dbReference>
<feature type="compositionally biased region" description="Polar residues" evidence="20">
    <location>
        <begin position="679"/>
        <end position="704"/>
    </location>
</feature>
<reference evidence="22 23" key="1">
    <citation type="journal article" date="2017" name="Mol. Ecol.">
        <title>Comparative and population genomic landscape of Phellinus noxius: A hypervariable fungus causing root rot in trees.</title>
        <authorList>
            <person name="Chung C.L."/>
            <person name="Lee T.J."/>
            <person name="Akiba M."/>
            <person name="Lee H.H."/>
            <person name="Kuo T.H."/>
            <person name="Liu D."/>
            <person name="Ke H.M."/>
            <person name="Yokoi T."/>
            <person name="Roa M.B."/>
            <person name="Lu M.J."/>
            <person name="Chang Y.Y."/>
            <person name="Ann P.J."/>
            <person name="Tsai J.N."/>
            <person name="Chen C.Y."/>
            <person name="Tzean S.S."/>
            <person name="Ota Y."/>
            <person name="Hattori T."/>
            <person name="Sahashi N."/>
            <person name="Liou R.F."/>
            <person name="Kikuchi T."/>
            <person name="Tsai I.J."/>
        </authorList>
    </citation>
    <scope>NUCLEOTIDE SEQUENCE [LARGE SCALE GENOMIC DNA]</scope>
    <source>
        <strain evidence="22 23">FFPRI411160</strain>
    </source>
</reference>
<dbReference type="GO" id="GO:0016020">
    <property type="term" value="C:membrane"/>
    <property type="evidence" value="ECO:0007669"/>
    <property type="project" value="UniProtKB-SubCell"/>
</dbReference>
<sequence length="1543" mass="170723">MSDEPPPSALQNPIRGTTIDTSEGELGLDVSQNESSASHSQTHTRVPSFSKSVIRRVEQTAAKIGSTVLGNHALSNSNSNTGPKKERGNSCSGAPAAPSSQQEQQREGSRLSASLSSADPRKFLSLNRKGKGRERDTTADNDESTASYSRPQLYSRSSSGLKQVSMSMVEDSPFIRPRSPPPSPPQRPTLEAFRAMGSMRAGTQTLIQAIQAIPWADEPENDDEILPPIAANSDSGEEDHLDLPLASSIHTIHRPIARSRRYDSPLAGYKSASGSRRVGYFSPVPSSEEEDGDVSDEDEDFEATPIEQSRLPDRISEQSDQEETAVATSEPSATGKLAPLAHSRRINMTRSASLATVRLKRRTKLAEKLKEVFGLNEINEVLAELPCWLLRSILLQGYMYLTNSHLCFFAHLPSREDQVLKSGSLTKKTQRTKRWVKHWFVLKNDVLSWYQSSSDPYFPHGVVDLRYAISCDSVQDKLFRIRTNQKIITLMADSVPSREEWVKAIRKVIFKAQNVGESVKIAIPYSVIVDVEKSTAMDFSETIEVRVLDQEGGSQKSSYDSYFFAYFHNLPAALEQIRDAVKKYKPSTQQTLGVSEVVHDTTGGRHLISAPGAIDRTTSLPAEGSLSTRTSYGLKLASLLRPFQSDNTSTTPTPTQANVYTREPDGDVSRPQRIIGPSFITSPNLRTISPQLIQTSESTQSTASDKTERQSHRSASDSATSYIKVSDVPHTYPPPPSPPSELVPITTRESTNSLNSWGVGGWLRGPRRVFASSGSMVGLGGPKGVTEVVTNLSSSTRSLDQSTTDFGFSVLETKDIVEPDVLEKFRSTFAFDGKESLLGFFRGYLFRILPTYGHLYISTNYFCFKSSGPLATRTRMQLPIRDILALEKTKAYRFGHVGLVVIIKGHEELFFEFSSADRRAAFVNLLERQMEEVQTKADDRNPSIAQRDALMLEELEPSSLICDEDPRPQPDSITDDLPAVMFTSTSSTFLTFKPRQPMHFTCLTIGSRGDVQPYIALAKGLIADGHKVRIATHGEFKDWVESHGIEFGYVGGDPAELMRICVENGMFTVSFLKEGIQKFRGWIDDLLKTSWEACQGTDVLIESPSAMAGIHIAEALGIPYYRAFTMTWTRTRAYPHAFAVPDHKMGGGYNYMSYVMFDQVFWRATAGQINRWRRNTLNLPSTTLDKLEPHKVPFLYNFSPTVVPPPLDWPEWIRITGYWFLDDAEVSASKWTPPQDLADFIDNAHKAGKKVVYIGFGSIVVSDPDVMTRCVIEAIMKAGVCAILSKGWSDRLQVKKGADLSEPEIPLPPEIYPVKSVPHDWLFKRIEAACHHGGAGTTGASLRAGIPTIIKPFFGDQFFWGDRVEALGVGSCVRKLTVDGLAEALIAATTDERQIAKAKLVGERIRSENGVSTAIESIYRDLEYARTLVKNNRQGVEEDATIRETRDDRESTGTRGRSLTFSTAFSSPRSSVDSYLDGQEEQSEDWSVISDADEKRSSRIRGDGSEQLSQSPSSKRSSLAAAVFSVLPEALQPGSPKNSNMRM</sequence>
<feature type="compositionally biased region" description="Basic and acidic residues" evidence="20">
    <location>
        <begin position="705"/>
        <end position="715"/>
    </location>
</feature>
<dbReference type="SMART" id="SM00568">
    <property type="entry name" value="GRAM"/>
    <property type="match status" value="2"/>
</dbReference>
<evidence type="ECO:0000313" key="23">
    <source>
        <dbReference type="Proteomes" id="UP000217199"/>
    </source>
</evidence>
<keyword evidence="9" id="KW-0808">Transferase</keyword>
<evidence type="ECO:0000256" key="9">
    <source>
        <dbReference type="ARBA" id="ARBA00022679"/>
    </source>
</evidence>
<dbReference type="Pfam" id="PF06722">
    <property type="entry name" value="EryCIII-like_C"/>
    <property type="match status" value="1"/>
</dbReference>
<dbReference type="FunFam" id="3.40.50.2000:FF:000009">
    <property type="entry name" value="Sterol 3-beta-glucosyltransferase UGT80A2"/>
    <property type="match status" value="1"/>
</dbReference>
<feature type="compositionally biased region" description="Polar residues" evidence="20">
    <location>
        <begin position="1453"/>
        <end position="1473"/>
    </location>
</feature>
<dbReference type="GO" id="GO:0016126">
    <property type="term" value="P:sterol biosynthetic process"/>
    <property type="evidence" value="ECO:0007669"/>
    <property type="project" value="UniProtKB-KW"/>
</dbReference>
<evidence type="ECO:0000259" key="21">
    <source>
        <dbReference type="PROSITE" id="PS50003"/>
    </source>
</evidence>
<evidence type="ECO:0000256" key="4">
    <source>
        <dbReference type="ARBA" id="ARBA00012650"/>
    </source>
</evidence>
<keyword evidence="12" id="KW-0756">Sterol biosynthesis</keyword>
<feature type="compositionally biased region" description="Polar residues" evidence="20">
    <location>
        <begin position="144"/>
        <end position="166"/>
    </location>
</feature>
<dbReference type="InterPro" id="IPR048066">
    <property type="entry name" value="ATG26_PH_GRAM1"/>
</dbReference>
<dbReference type="InterPro" id="IPR004182">
    <property type="entry name" value="GRAM"/>
</dbReference>
<dbReference type="CDD" id="cd03784">
    <property type="entry name" value="GT1_Gtf-like"/>
    <property type="match status" value="1"/>
</dbReference>
<evidence type="ECO:0000256" key="8">
    <source>
        <dbReference type="ARBA" id="ARBA00022676"/>
    </source>
</evidence>
<dbReference type="InParanoid" id="A0A286URR5"/>
<feature type="compositionally biased region" description="Low complexity" evidence="20">
    <location>
        <begin position="90"/>
        <end position="103"/>
    </location>
</feature>
<proteinExistence type="inferred from homology"/>
<dbReference type="EMBL" id="NBII01000002">
    <property type="protein sequence ID" value="PAV22257.1"/>
    <property type="molecule type" value="Genomic_DNA"/>
</dbReference>
<feature type="compositionally biased region" description="Polar residues" evidence="20">
    <location>
        <begin position="644"/>
        <end position="659"/>
    </location>
</feature>
<dbReference type="Gene3D" id="2.30.29.30">
    <property type="entry name" value="Pleckstrin-homology domain (PH domain)/Phosphotyrosine-binding domain (PTB)"/>
    <property type="match status" value="2"/>
</dbReference>
<evidence type="ECO:0000256" key="13">
    <source>
        <dbReference type="ARBA" id="ARBA00023098"/>
    </source>
</evidence>
<comment type="subcellular location">
    <subcellularLocation>
        <location evidence="2">Cytoplasm</location>
    </subcellularLocation>
    <subcellularLocation>
        <location evidence="1">Membrane</location>
        <topology evidence="1">Peripheral membrane protein</topology>
    </subcellularLocation>
</comment>
<dbReference type="InterPro" id="IPR011993">
    <property type="entry name" value="PH-like_dom_sf"/>
</dbReference>
<feature type="region of interest" description="Disordered" evidence="20">
    <location>
        <begin position="1"/>
        <end position="52"/>
    </location>
</feature>
<dbReference type="GO" id="GO:0005975">
    <property type="term" value="P:carbohydrate metabolic process"/>
    <property type="evidence" value="ECO:0007669"/>
    <property type="project" value="InterPro"/>
</dbReference>
<feature type="compositionally biased region" description="Low complexity" evidence="20">
    <location>
        <begin position="1505"/>
        <end position="1519"/>
    </location>
</feature>
<keyword evidence="10" id="KW-0677">Repeat</keyword>
<keyword evidence="8" id="KW-0328">Glycosyltransferase</keyword>
<comment type="similarity">
    <text evidence="3">Belongs to the glycosyltransferase 28 family.</text>
</comment>
<evidence type="ECO:0000256" key="14">
    <source>
        <dbReference type="ARBA" id="ARBA00023136"/>
    </source>
</evidence>
<evidence type="ECO:0000256" key="10">
    <source>
        <dbReference type="ARBA" id="ARBA00022737"/>
    </source>
</evidence>
<dbReference type="InterPro" id="IPR002213">
    <property type="entry name" value="UDP_glucos_trans"/>
</dbReference>
<gene>
    <name evidence="22" type="ORF">PNOK_0221400</name>
</gene>
<feature type="domain" description="PH" evidence="21">
    <location>
        <begin position="418"/>
        <end position="510"/>
    </location>
</feature>
<dbReference type="SUPFAM" id="SSF53756">
    <property type="entry name" value="UDP-Glycosyltransferase/glycogen phosphorylase"/>
    <property type="match status" value="1"/>
</dbReference>
<dbReference type="InterPro" id="IPR050426">
    <property type="entry name" value="Glycosyltransferase_28"/>
</dbReference>